<evidence type="ECO:0000313" key="4">
    <source>
        <dbReference type="Proteomes" id="UP000246005"/>
    </source>
</evidence>
<evidence type="ECO:0000256" key="1">
    <source>
        <dbReference type="SAM" id="MobiDB-lite"/>
    </source>
</evidence>
<name>A0A316HV39_9PSEU</name>
<evidence type="ECO:0000313" key="3">
    <source>
        <dbReference type="EMBL" id="RAS64721.1"/>
    </source>
</evidence>
<dbReference type="RefSeq" id="WP_109640721.1">
    <property type="nucleotide sequence ID" value="NZ_QGHB01000014.1"/>
</dbReference>
<comment type="caution">
    <text evidence="2">The sequence shown here is derived from an EMBL/GenBank/DDBJ whole genome shotgun (WGS) entry which is preliminary data.</text>
</comment>
<evidence type="ECO:0000313" key="2">
    <source>
        <dbReference type="EMBL" id="PWK82191.1"/>
    </source>
</evidence>
<dbReference type="EMBL" id="QLTT01000005">
    <property type="protein sequence ID" value="RAS64721.1"/>
    <property type="molecule type" value="Genomic_DNA"/>
</dbReference>
<organism evidence="2 4">
    <name type="scientific">Lentzea atacamensis</name>
    <dbReference type="NCBI Taxonomy" id="531938"/>
    <lineage>
        <taxon>Bacteria</taxon>
        <taxon>Bacillati</taxon>
        <taxon>Actinomycetota</taxon>
        <taxon>Actinomycetes</taxon>
        <taxon>Pseudonocardiales</taxon>
        <taxon>Pseudonocardiaceae</taxon>
        <taxon>Lentzea</taxon>
    </lineage>
</organism>
<gene>
    <name evidence="3" type="ORF">C8D87_105212</name>
    <name evidence="2" type="ORF">C8D88_11458</name>
</gene>
<dbReference type="Proteomes" id="UP000248714">
    <property type="component" value="Unassembled WGS sequence"/>
</dbReference>
<sequence>MTALLTAVLAIGVLAGCSEKTGGNANTTAPTGGEQTSTAPTSSDSPSGLSIDKFVSKPCEILTAAQVAKLGSVRAPQTGSDVLGPLCTWKGQDVIKNSTYTISVTKDKDVEEMVANVKSDPVFTDHKVDGVRLITSDQTNGEMSCATIIQASKTDSVTLQVNVAKDERATKKPCIESETVAKMIIENLKG</sequence>
<dbReference type="Pfam" id="PF12079">
    <property type="entry name" value="DUF3558"/>
    <property type="match status" value="1"/>
</dbReference>
<proteinExistence type="predicted"/>
<dbReference type="Proteomes" id="UP000246005">
    <property type="component" value="Unassembled WGS sequence"/>
</dbReference>
<dbReference type="InterPro" id="IPR024520">
    <property type="entry name" value="DUF3558"/>
</dbReference>
<keyword evidence="5" id="KW-1185">Reference proteome</keyword>
<feature type="compositionally biased region" description="Low complexity" evidence="1">
    <location>
        <begin position="22"/>
        <end position="47"/>
    </location>
</feature>
<dbReference type="OrthoDB" id="3697076at2"/>
<evidence type="ECO:0000313" key="5">
    <source>
        <dbReference type="Proteomes" id="UP000248714"/>
    </source>
</evidence>
<feature type="region of interest" description="Disordered" evidence="1">
    <location>
        <begin position="22"/>
        <end position="49"/>
    </location>
</feature>
<accession>A0A316HV39</accession>
<dbReference type="EMBL" id="QGHB01000014">
    <property type="protein sequence ID" value="PWK82191.1"/>
    <property type="molecule type" value="Genomic_DNA"/>
</dbReference>
<reference evidence="2 4" key="1">
    <citation type="submission" date="2018-05" db="EMBL/GenBank/DDBJ databases">
        <title>Genomic Encyclopedia of Type Strains, Phase IV (KMG-IV): sequencing the most valuable type-strain genomes for metagenomic binning, comparative biology and taxonomic classification.</title>
        <authorList>
            <person name="Goeker M."/>
        </authorList>
    </citation>
    <scope>NUCLEOTIDE SEQUENCE [LARGE SCALE GENOMIC DNA]</scope>
    <source>
        <strain evidence="3 5">DSM 45479</strain>
        <strain evidence="2 4">DSM 45480</strain>
    </source>
</reference>
<protein>
    <submittedName>
        <fullName evidence="2">Uncharacterized protein DUF3558</fullName>
    </submittedName>
</protein>
<dbReference type="AlphaFoldDB" id="A0A316HV39"/>